<proteinExistence type="predicted"/>
<dbReference type="OrthoDB" id="6423516at2759"/>
<dbReference type="EMBL" id="MNPL01032289">
    <property type="protein sequence ID" value="OQR66483.1"/>
    <property type="molecule type" value="Genomic_DNA"/>
</dbReference>
<dbReference type="PANTHER" id="PTHR12236">
    <property type="entry name" value="STRUCTURAL CONTITUENT OF CUTICLE"/>
    <property type="match status" value="1"/>
</dbReference>
<dbReference type="PANTHER" id="PTHR12236:SF79">
    <property type="entry name" value="CUTICULAR PROTEIN 50CB-RELATED"/>
    <property type="match status" value="1"/>
</dbReference>
<reference evidence="3 4" key="1">
    <citation type="journal article" date="2017" name="Gigascience">
        <title>Draft genome of the honey bee ectoparasitic mite, Tropilaelaps mercedesae, is shaped by the parasitic life history.</title>
        <authorList>
            <person name="Dong X."/>
            <person name="Armstrong S.D."/>
            <person name="Xia D."/>
            <person name="Makepeace B.L."/>
            <person name="Darby A.C."/>
            <person name="Kadowaki T."/>
        </authorList>
    </citation>
    <scope>NUCLEOTIDE SEQUENCE [LARGE SCALE GENOMIC DNA]</scope>
    <source>
        <strain evidence="3">Wuxi-XJTLU</strain>
    </source>
</reference>
<dbReference type="Proteomes" id="UP000192247">
    <property type="component" value="Unassembled WGS sequence"/>
</dbReference>
<comment type="caution">
    <text evidence="3">The sequence shown here is derived from an EMBL/GenBank/DDBJ whole genome shotgun (WGS) entry which is preliminary data.</text>
</comment>
<keyword evidence="4" id="KW-1185">Reference proteome</keyword>
<dbReference type="InterPro" id="IPR031311">
    <property type="entry name" value="CHIT_BIND_RR_consensus"/>
</dbReference>
<evidence type="ECO:0000256" key="1">
    <source>
        <dbReference type="ARBA" id="ARBA00022460"/>
    </source>
</evidence>
<name>A0A1V9WYX9_9ACAR</name>
<dbReference type="GO" id="GO:0042302">
    <property type="term" value="F:structural constituent of cuticle"/>
    <property type="evidence" value="ECO:0007669"/>
    <property type="project" value="UniProtKB-UniRule"/>
</dbReference>
<dbReference type="PROSITE" id="PS00233">
    <property type="entry name" value="CHIT_BIND_RR_1"/>
    <property type="match status" value="1"/>
</dbReference>
<organism evidence="3 4">
    <name type="scientific">Tropilaelaps mercedesae</name>
    <dbReference type="NCBI Taxonomy" id="418985"/>
    <lineage>
        <taxon>Eukaryota</taxon>
        <taxon>Metazoa</taxon>
        <taxon>Ecdysozoa</taxon>
        <taxon>Arthropoda</taxon>
        <taxon>Chelicerata</taxon>
        <taxon>Arachnida</taxon>
        <taxon>Acari</taxon>
        <taxon>Parasitiformes</taxon>
        <taxon>Mesostigmata</taxon>
        <taxon>Gamasina</taxon>
        <taxon>Dermanyssoidea</taxon>
        <taxon>Laelapidae</taxon>
        <taxon>Tropilaelaps</taxon>
    </lineage>
</organism>
<accession>A0A1V9WYX9</accession>
<dbReference type="InterPro" id="IPR051217">
    <property type="entry name" value="Insect_Cuticle_Struc_Prot"/>
</dbReference>
<dbReference type="Pfam" id="PF00379">
    <property type="entry name" value="Chitin_bind_4"/>
    <property type="match status" value="1"/>
</dbReference>
<dbReference type="PROSITE" id="PS51155">
    <property type="entry name" value="CHIT_BIND_RR_2"/>
    <property type="match status" value="1"/>
</dbReference>
<evidence type="ECO:0000313" key="3">
    <source>
        <dbReference type="EMBL" id="OQR66483.1"/>
    </source>
</evidence>
<dbReference type="InParanoid" id="A0A1V9WYX9"/>
<evidence type="ECO:0000313" key="4">
    <source>
        <dbReference type="Proteomes" id="UP000192247"/>
    </source>
</evidence>
<keyword evidence="1 2" id="KW-0193">Cuticle</keyword>
<dbReference type="GO" id="GO:0031012">
    <property type="term" value="C:extracellular matrix"/>
    <property type="evidence" value="ECO:0007669"/>
    <property type="project" value="TreeGrafter"/>
</dbReference>
<evidence type="ECO:0000256" key="2">
    <source>
        <dbReference type="PROSITE-ProRule" id="PRU00497"/>
    </source>
</evidence>
<dbReference type="InterPro" id="IPR000618">
    <property type="entry name" value="Insect_cuticle"/>
</dbReference>
<sequence>MNVHCRFCRDLTGSHREPVALRRRELSRPPDQIRRQKMVVMSRRTQLRLRFATDPSLKYMLPFVTIVSLSSALVAAQQVKSFYSGPIGSYSTEYSLGGPRYEPYQEQQQVAYAYRPARTDRRFEPVVTVRGVPAGASAAVPAVPSVSATPAFSAPISRSRYFPVAPTASVRPNTGVFRPAIANVAVPAYPVSAGVRDANSVRVVSGVEDRVSYPPTPYAFEYSVDSAEGGHSRTERGDGAGRVTGSYTIQLTDGRSRVVEYVADEGGYRANIRTNEFGTESQNPADIVLQSSAIPAREAVLLGERDTNFRQYGPSHHKKA</sequence>
<dbReference type="AlphaFoldDB" id="A0A1V9WYX9"/>
<gene>
    <name evidence="3" type="ORF">BIW11_14125</name>
</gene>
<dbReference type="GO" id="GO:0005615">
    <property type="term" value="C:extracellular space"/>
    <property type="evidence" value="ECO:0007669"/>
    <property type="project" value="TreeGrafter"/>
</dbReference>
<protein>
    <submittedName>
        <fullName evidence="3">Cuticle protein 10.9-like</fullName>
    </submittedName>
</protein>